<gene>
    <name evidence="2" type="ORF">E1163_27735</name>
</gene>
<feature type="domain" description="Lcl C-terminal" evidence="1">
    <location>
        <begin position="258"/>
        <end position="335"/>
    </location>
</feature>
<dbReference type="Pfam" id="PF07603">
    <property type="entry name" value="Lcl_C"/>
    <property type="match status" value="1"/>
</dbReference>
<accession>A0ABW9RYJ8</accession>
<dbReference type="InterPro" id="IPR011460">
    <property type="entry name" value="Lcl_C"/>
</dbReference>
<dbReference type="EMBL" id="SMLW01000672">
    <property type="protein sequence ID" value="MTI28782.1"/>
    <property type="molecule type" value="Genomic_DNA"/>
</dbReference>
<keyword evidence="3" id="KW-1185">Reference proteome</keyword>
<protein>
    <submittedName>
        <fullName evidence="2">DUF1566 domain-containing protein</fullName>
    </submittedName>
</protein>
<reference evidence="2 3" key="1">
    <citation type="submission" date="2019-02" db="EMBL/GenBank/DDBJ databases">
        <authorList>
            <person name="Goldberg S.R."/>
            <person name="Haltli B.A."/>
            <person name="Correa H."/>
            <person name="Russell K.G."/>
        </authorList>
    </citation>
    <scope>NUCLEOTIDE SEQUENCE [LARGE SCALE GENOMIC DNA]</scope>
    <source>
        <strain evidence="2 3">JCM 16186</strain>
    </source>
</reference>
<evidence type="ECO:0000313" key="3">
    <source>
        <dbReference type="Proteomes" id="UP000798808"/>
    </source>
</evidence>
<organism evidence="2 3">
    <name type="scientific">Fulvivirga kasyanovii</name>
    <dbReference type="NCBI Taxonomy" id="396812"/>
    <lineage>
        <taxon>Bacteria</taxon>
        <taxon>Pseudomonadati</taxon>
        <taxon>Bacteroidota</taxon>
        <taxon>Cytophagia</taxon>
        <taxon>Cytophagales</taxon>
        <taxon>Fulvivirgaceae</taxon>
        <taxon>Fulvivirga</taxon>
    </lineage>
</organism>
<evidence type="ECO:0000259" key="1">
    <source>
        <dbReference type="Pfam" id="PF07603"/>
    </source>
</evidence>
<name>A0ABW9RYJ8_9BACT</name>
<dbReference type="RefSeq" id="WP_155176644.1">
    <property type="nucleotide sequence ID" value="NZ_BAAAFL010000012.1"/>
</dbReference>
<comment type="caution">
    <text evidence="2">The sequence shown here is derived from an EMBL/GenBank/DDBJ whole genome shotgun (WGS) entry which is preliminary data.</text>
</comment>
<evidence type="ECO:0000313" key="2">
    <source>
        <dbReference type="EMBL" id="MTI28782.1"/>
    </source>
</evidence>
<dbReference type="Proteomes" id="UP000798808">
    <property type="component" value="Unassembled WGS sequence"/>
</dbReference>
<proteinExistence type="predicted"/>
<sequence>MNKLATLLLVFVFASSIVIGQGNNSFRYQALIQNENGEVMANRKISFLVTILKSALNKERVYAEFHSTTTDEFGMVNLAVGKGNPIFKTFSNVKWASDEHFIRIEMDENGGSNFKLLGESQLMTVPYAIHAQSAENVDDADADAENELQTLSLVENELKISAGNSVKLPQQTLTIDGNQLSISNGNSVTLPVGEGSEVPNPSQPVPIAFRGTYIYVHPTDNATDIIFGPFQNTGANSDFDGKGNTDILINTYGAGTYAARICADLVAFGYDDWYLPSRAELDALFKQNYLIADYTLEEYWTSTETAQNMAYTIHLGTGQPNTPTKNQAGKCRCVRKE</sequence>